<reference evidence="1" key="1">
    <citation type="journal article" date="2017" name="Nature">
        <title>The sunflower genome provides insights into oil metabolism, flowering and Asterid evolution.</title>
        <authorList>
            <person name="Badouin H."/>
            <person name="Gouzy J."/>
            <person name="Grassa C.J."/>
            <person name="Murat F."/>
            <person name="Staton S.E."/>
            <person name="Cottret L."/>
            <person name="Lelandais-Briere C."/>
            <person name="Owens G.L."/>
            <person name="Carrere S."/>
            <person name="Mayjonade B."/>
            <person name="Legrand L."/>
            <person name="Gill N."/>
            <person name="Kane N.C."/>
            <person name="Bowers J.E."/>
            <person name="Hubner S."/>
            <person name="Bellec A."/>
            <person name="Berard A."/>
            <person name="Berges H."/>
            <person name="Blanchet N."/>
            <person name="Boniface M.C."/>
            <person name="Brunel D."/>
            <person name="Catrice O."/>
            <person name="Chaidir N."/>
            <person name="Claudel C."/>
            <person name="Donnadieu C."/>
            <person name="Faraut T."/>
            <person name="Fievet G."/>
            <person name="Helmstetter N."/>
            <person name="King M."/>
            <person name="Knapp S.J."/>
            <person name="Lai Z."/>
            <person name="Le Paslier M.C."/>
            <person name="Lippi Y."/>
            <person name="Lorenzon L."/>
            <person name="Mandel J.R."/>
            <person name="Marage G."/>
            <person name="Marchand G."/>
            <person name="Marquand E."/>
            <person name="Bret-Mestries E."/>
            <person name="Morien E."/>
            <person name="Nambeesan S."/>
            <person name="Nguyen T."/>
            <person name="Pegot-Espagnet P."/>
            <person name="Pouilly N."/>
            <person name="Raftis F."/>
            <person name="Sallet E."/>
            <person name="Schiex T."/>
            <person name="Thomas J."/>
            <person name="Vandecasteele C."/>
            <person name="Vares D."/>
            <person name="Vear F."/>
            <person name="Vautrin S."/>
            <person name="Crespi M."/>
            <person name="Mangin B."/>
            <person name="Burke J.M."/>
            <person name="Salse J."/>
            <person name="Munos S."/>
            <person name="Vincourt P."/>
            <person name="Rieseberg L.H."/>
            <person name="Langlade N.B."/>
        </authorList>
    </citation>
    <scope>NUCLEOTIDE SEQUENCE</scope>
    <source>
        <tissue evidence="1">Leaves</tissue>
    </source>
</reference>
<protein>
    <submittedName>
        <fullName evidence="1">Uncharacterized protein</fullName>
    </submittedName>
</protein>
<dbReference type="Proteomes" id="UP000215914">
    <property type="component" value="Unassembled WGS sequence"/>
</dbReference>
<dbReference type="Gramene" id="mRNA:HanXRQr2_Chr13g0574641">
    <property type="protein sequence ID" value="CDS:HanXRQr2_Chr13g0574641.1"/>
    <property type="gene ID" value="HanXRQr2_Chr13g0574641"/>
</dbReference>
<accession>A0A9K3EFS8</accession>
<organism evidence="1 2">
    <name type="scientific">Helianthus annuus</name>
    <name type="common">Common sunflower</name>
    <dbReference type="NCBI Taxonomy" id="4232"/>
    <lineage>
        <taxon>Eukaryota</taxon>
        <taxon>Viridiplantae</taxon>
        <taxon>Streptophyta</taxon>
        <taxon>Embryophyta</taxon>
        <taxon>Tracheophyta</taxon>
        <taxon>Spermatophyta</taxon>
        <taxon>Magnoliopsida</taxon>
        <taxon>eudicotyledons</taxon>
        <taxon>Gunneridae</taxon>
        <taxon>Pentapetalae</taxon>
        <taxon>asterids</taxon>
        <taxon>campanulids</taxon>
        <taxon>Asterales</taxon>
        <taxon>Asteraceae</taxon>
        <taxon>Asteroideae</taxon>
        <taxon>Heliantheae alliance</taxon>
        <taxon>Heliantheae</taxon>
        <taxon>Helianthus</taxon>
    </lineage>
</organism>
<keyword evidence="2" id="KW-1185">Reference proteome</keyword>
<sequence length="79" mass="9333">MMDYNNTWKVTIPFIQHITKEKKNYNSLFLLFEVRPRATTHPLSSSNFILANLHTYKCEGSRIRRLGAYGLPRTSPQRY</sequence>
<gene>
    <name evidence="1" type="ORF">HanXRQr2_Chr13g0574641</name>
</gene>
<dbReference type="AlphaFoldDB" id="A0A9K3EFS8"/>
<dbReference type="EMBL" id="MNCJ02000328">
    <property type="protein sequence ID" value="KAF5772253.1"/>
    <property type="molecule type" value="Genomic_DNA"/>
</dbReference>
<comment type="caution">
    <text evidence="1">The sequence shown here is derived from an EMBL/GenBank/DDBJ whole genome shotgun (WGS) entry which is preliminary data.</text>
</comment>
<evidence type="ECO:0000313" key="1">
    <source>
        <dbReference type="EMBL" id="KAF5772253.1"/>
    </source>
</evidence>
<name>A0A9K3EFS8_HELAN</name>
<proteinExistence type="predicted"/>
<evidence type="ECO:0000313" key="2">
    <source>
        <dbReference type="Proteomes" id="UP000215914"/>
    </source>
</evidence>
<reference evidence="1" key="2">
    <citation type="submission" date="2020-06" db="EMBL/GenBank/DDBJ databases">
        <title>Helianthus annuus Genome sequencing and assembly Release 2.</title>
        <authorList>
            <person name="Gouzy J."/>
            <person name="Langlade N."/>
            <person name="Munos S."/>
        </authorList>
    </citation>
    <scope>NUCLEOTIDE SEQUENCE</scope>
    <source>
        <tissue evidence="1">Leaves</tissue>
    </source>
</reference>